<organism evidence="7 8">
    <name type="scientific">Clarias magur</name>
    <name type="common">Asian catfish</name>
    <name type="synonym">Macropteronotus magur</name>
    <dbReference type="NCBI Taxonomy" id="1594786"/>
    <lineage>
        <taxon>Eukaryota</taxon>
        <taxon>Metazoa</taxon>
        <taxon>Chordata</taxon>
        <taxon>Craniata</taxon>
        <taxon>Vertebrata</taxon>
        <taxon>Euteleostomi</taxon>
        <taxon>Actinopterygii</taxon>
        <taxon>Neopterygii</taxon>
        <taxon>Teleostei</taxon>
        <taxon>Ostariophysi</taxon>
        <taxon>Siluriformes</taxon>
        <taxon>Clariidae</taxon>
        <taxon>Clarias</taxon>
    </lineage>
</organism>
<evidence type="ECO:0000256" key="4">
    <source>
        <dbReference type="SAM" id="Coils"/>
    </source>
</evidence>
<keyword evidence="1" id="KW-0430">Lectin</keyword>
<dbReference type="Gene3D" id="1.20.5.400">
    <property type="match status" value="1"/>
</dbReference>
<keyword evidence="5" id="KW-0472">Membrane</keyword>
<accession>A0A8J4TYP7</accession>
<dbReference type="OrthoDB" id="2142683at2759"/>
<sequence length="150" mass="17393">GDSAWSRCYRPTAVCGVLLCVLLLTAITVLWIKYNILTTENNQLQTRYNNLTMERDRLQKAGYLWKFYDLDKGKCFSFNFSLYFMPNESKSWNESREDCRCKGADLVIINSREEQEFIGKQLGTFEGWIGLSDSNTEGEWKWVDGSPLTT</sequence>
<dbReference type="PROSITE" id="PS50041">
    <property type="entry name" value="C_TYPE_LECTIN_2"/>
    <property type="match status" value="1"/>
</dbReference>
<dbReference type="Proteomes" id="UP000727407">
    <property type="component" value="Unassembled WGS sequence"/>
</dbReference>
<evidence type="ECO:0000256" key="1">
    <source>
        <dbReference type="ARBA" id="ARBA00022734"/>
    </source>
</evidence>
<dbReference type="SUPFAM" id="SSF56436">
    <property type="entry name" value="C-type lectin-like"/>
    <property type="match status" value="1"/>
</dbReference>
<dbReference type="PANTHER" id="PTHR46490">
    <property type="entry name" value="C-TYPE LECTIN DOMAIN FAMILY 12 MEMBER A-RELATED"/>
    <property type="match status" value="1"/>
</dbReference>
<dbReference type="AlphaFoldDB" id="A0A8J4TYP7"/>
<dbReference type="InterPro" id="IPR052309">
    <property type="entry name" value="C-type_Lectin_Domain_Fam1"/>
</dbReference>
<feature type="non-terminal residue" evidence="7">
    <location>
        <position position="1"/>
    </location>
</feature>
<keyword evidence="5" id="KW-0812">Transmembrane</keyword>
<dbReference type="InterPro" id="IPR001304">
    <property type="entry name" value="C-type_lectin-like"/>
</dbReference>
<keyword evidence="3" id="KW-0325">Glycoprotein</keyword>
<dbReference type="EMBL" id="QNUK01000246">
    <property type="protein sequence ID" value="KAF5897173.1"/>
    <property type="molecule type" value="Genomic_DNA"/>
</dbReference>
<evidence type="ECO:0000313" key="8">
    <source>
        <dbReference type="Proteomes" id="UP000727407"/>
    </source>
</evidence>
<feature type="non-terminal residue" evidence="7">
    <location>
        <position position="150"/>
    </location>
</feature>
<keyword evidence="8" id="KW-1185">Reference proteome</keyword>
<comment type="caution">
    <text evidence="7">The sequence shown here is derived from an EMBL/GenBank/DDBJ whole genome shotgun (WGS) entry which is preliminary data.</text>
</comment>
<dbReference type="InterPro" id="IPR016186">
    <property type="entry name" value="C-type_lectin-like/link_sf"/>
</dbReference>
<dbReference type="Gene3D" id="3.10.100.10">
    <property type="entry name" value="Mannose-Binding Protein A, subunit A"/>
    <property type="match status" value="1"/>
</dbReference>
<protein>
    <submittedName>
        <fullName evidence="7">Antigen like protein</fullName>
    </submittedName>
</protein>
<dbReference type="InterPro" id="IPR016187">
    <property type="entry name" value="CTDL_fold"/>
</dbReference>
<name>A0A8J4TYP7_CLAMG</name>
<dbReference type="GO" id="GO:0030246">
    <property type="term" value="F:carbohydrate binding"/>
    <property type="evidence" value="ECO:0007669"/>
    <property type="project" value="UniProtKB-KW"/>
</dbReference>
<evidence type="ECO:0000256" key="2">
    <source>
        <dbReference type="ARBA" id="ARBA00023157"/>
    </source>
</evidence>
<dbReference type="PANTHER" id="PTHR46490:SF6">
    <property type="entry name" value="ASIALOGLYCOPROTEIN RECEPTOR 1-LIKE-RELATED"/>
    <property type="match status" value="1"/>
</dbReference>
<evidence type="ECO:0000256" key="5">
    <source>
        <dbReference type="SAM" id="Phobius"/>
    </source>
</evidence>
<reference evidence="7" key="1">
    <citation type="submission" date="2020-07" db="EMBL/GenBank/DDBJ databases">
        <title>Clarias magur genome sequencing, assembly and annotation.</title>
        <authorList>
            <person name="Kushwaha B."/>
            <person name="Kumar R."/>
            <person name="Das P."/>
            <person name="Joshi C.G."/>
            <person name="Kumar D."/>
            <person name="Nagpure N.S."/>
            <person name="Pandey M."/>
            <person name="Agarwal S."/>
            <person name="Srivastava S."/>
            <person name="Singh M."/>
            <person name="Sahoo L."/>
            <person name="Jayasankar P."/>
            <person name="Meher P.K."/>
            <person name="Koringa P.G."/>
            <person name="Iquebal M.A."/>
            <person name="Das S.P."/>
            <person name="Bit A."/>
            <person name="Patnaik S."/>
            <person name="Patel N."/>
            <person name="Shah T.M."/>
            <person name="Hinsu A."/>
            <person name="Jena J.K."/>
        </authorList>
    </citation>
    <scope>NUCLEOTIDE SEQUENCE</scope>
    <source>
        <strain evidence="7">CIFAMagur01</strain>
        <tissue evidence="7">Testis</tissue>
    </source>
</reference>
<feature type="coiled-coil region" evidence="4">
    <location>
        <begin position="34"/>
        <end position="61"/>
    </location>
</feature>
<evidence type="ECO:0000313" key="7">
    <source>
        <dbReference type="EMBL" id="KAF5897173.1"/>
    </source>
</evidence>
<keyword evidence="5" id="KW-1133">Transmembrane helix</keyword>
<evidence type="ECO:0000256" key="3">
    <source>
        <dbReference type="ARBA" id="ARBA00023180"/>
    </source>
</evidence>
<evidence type="ECO:0000259" key="6">
    <source>
        <dbReference type="PROSITE" id="PS50041"/>
    </source>
</evidence>
<feature type="domain" description="C-type lectin" evidence="6">
    <location>
        <begin position="78"/>
        <end position="150"/>
    </location>
</feature>
<proteinExistence type="predicted"/>
<dbReference type="Pfam" id="PF00059">
    <property type="entry name" value="Lectin_C"/>
    <property type="match status" value="1"/>
</dbReference>
<feature type="transmembrane region" description="Helical" evidence="5">
    <location>
        <begin position="12"/>
        <end position="32"/>
    </location>
</feature>
<keyword evidence="4" id="KW-0175">Coiled coil</keyword>
<keyword evidence="2" id="KW-1015">Disulfide bond</keyword>
<gene>
    <name evidence="7" type="ORF">DAT39_013129</name>
</gene>